<keyword evidence="2" id="KW-0808">Transferase</keyword>
<keyword evidence="3" id="KW-1185">Reference proteome</keyword>
<gene>
    <name evidence="2" type="ORF">DFO77_10230</name>
</gene>
<sequence>MIKLIYIIILSYFLAGGIGFYLINRHKPIQVARKSYTKFGVYFIIINLLFFSIVINPVFFKYISFVIIGGGMMELFFLHQSTGYKNKGIFLISLLIFTALSYGLFTFSLLNKNLILFSFLTLSIFDSFSQITGQLWGRQKIVPKISPHKTWGGFIGGTLVALFSAILLHKLFSGTLTELLIIATGIIVFAFAGDLAASWYKRIFQAKDFSNLIPGHGGLLDRFDSLLAGGAWVALSAWFLNI</sequence>
<feature type="transmembrane region" description="Helical" evidence="1">
    <location>
        <begin position="149"/>
        <end position="168"/>
    </location>
</feature>
<dbReference type="AlphaFoldDB" id="A0A2T0XIZ3"/>
<evidence type="ECO:0000256" key="1">
    <source>
        <dbReference type="SAM" id="Phobius"/>
    </source>
</evidence>
<feature type="transmembrane region" description="Helical" evidence="1">
    <location>
        <begin position="180"/>
        <end position="200"/>
    </location>
</feature>
<dbReference type="Proteomes" id="UP000252733">
    <property type="component" value="Unassembled WGS sequence"/>
</dbReference>
<feature type="transmembrane region" description="Helical" evidence="1">
    <location>
        <begin position="35"/>
        <end position="53"/>
    </location>
</feature>
<keyword evidence="2" id="KW-0548">Nucleotidyltransferase</keyword>
<feature type="transmembrane region" description="Helical" evidence="1">
    <location>
        <begin position="6"/>
        <end position="23"/>
    </location>
</feature>
<dbReference type="GO" id="GO:0009273">
    <property type="term" value="P:peptidoglycan-based cell wall biogenesis"/>
    <property type="evidence" value="ECO:0007669"/>
    <property type="project" value="TreeGrafter"/>
</dbReference>
<organism evidence="2 3">
    <name type="scientific">Marinilabilia salmonicolor</name>
    <dbReference type="NCBI Taxonomy" id="989"/>
    <lineage>
        <taxon>Bacteria</taxon>
        <taxon>Pseudomonadati</taxon>
        <taxon>Bacteroidota</taxon>
        <taxon>Bacteroidia</taxon>
        <taxon>Marinilabiliales</taxon>
        <taxon>Marinilabiliaceae</taxon>
        <taxon>Marinilabilia</taxon>
    </lineage>
</organism>
<feature type="transmembrane region" description="Helical" evidence="1">
    <location>
        <begin position="115"/>
        <end position="137"/>
    </location>
</feature>
<dbReference type="GO" id="GO:0016779">
    <property type="term" value="F:nucleotidyltransferase activity"/>
    <property type="evidence" value="ECO:0007669"/>
    <property type="project" value="UniProtKB-KW"/>
</dbReference>
<dbReference type="PANTHER" id="PTHR43535">
    <property type="entry name" value="PHOSPHATIDATE CYTIDYLYLTRANSFERASE"/>
    <property type="match status" value="1"/>
</dbReference>
<dbReference type="PANTHER" id="PTHR43535:SF1">
    <property type="entry name" value="PHOSPHATIDATE CYTIDYLYLTRANSFERASE"/>
    <property type="match status" value="1"/>
</dbReference>
<protein>
    <submittedName>
        <fullName evidence="2">Phosphatidate cytidylyltransferase</fullName>
    </submittedName>
</protein>
<feature type="transmembrane region" description="Helical" evidence="1">
    <location>
        <begin position="59"/>
        <end position="77"/>
    </location>
</feature>
<dbReference type="EMBL" id="QPIZ01000002">
    <property type="protein sequence ID" value="RCW38876.1"/>
    <property type="molecule type" value="Genomic_DNA"/>
</dbReference>
<comment type="caution">
    <text evidence="2">The sequence shown here is derived from an EMBL/GenBank/DDBJ whole genome shotgun (WGS) entry which is preliminary data.</text>
</comment>
<keyword evidence="1" id="KW-1133">Transmembrane helix</keyword>
<dbReference type="STRING" id="1168289.GCA_000259075_03137"/>
<evidence type="ECO:0000313" key="2">
    <source>
        <dbReference type="EMBL" id="RCW38876.1"/>
    </source>
</evidence>
<name>A0A2T0XIZ3_9BACT</name>
<evidence type="ECO:0000313" key="3">
    <source>
        <dbReference type="Proteomes" id="UP000252733"/>
    </source>
</evidence>
<dbReference type="GO" id="GO:0005886">
    <property type="term" value="C:plasma membrane"/>
    <property type="evidence" value="ECO:0007669"/>
    <property type="project" value="TreeGrafter"/>
</dbReference>
<proteinExistence type="predicted"/>
<reference evidence="2 3" key="1">
    <citation type="submission" date="2018-07" db="EMBL/GenBank/DDBJ databases">
        <title>Freshwater and sediment microbial communities from various areas in North America, analyzing microbe dynamics in response to fracking.</title>
        <authorList>
            <person name="Lamendella R."/>
        </authorList>
    </citation>
    <scope>NUCLEOTIDE SEQUENCE [LARGE SCALE GENOMIC DNA]</scope>
    <source>
        <strain evidence="2 3">160A</strain>
    </source>
</reference>
<dbReference type="RefSeq" id="WP_106153374.1">
    <property type="nucleotide sequence ID" value="NZ_PVTS01000009.1"/>
</dbReference>
<dbReference type="OrthoDB" id="9799199at2"/>
<accession>A0A2T0XIZ3</accession>
<keyword evidence="1" id="KW-0812">Transmembrane</keyword>
<dbReference type="Pfam" id="PF01148">
    <property type="entry name" value="CTP_transf_1"/>
    <property type="match status" value="1"/>
</dbReference>
<feature type="transmembrane region" description="Helical" evidence="1">
    <location>
        <begin position="89"/>
        <end position="109"/>
    </location>
</feature>
<keyword evidence="1" id="KW-0472">Membrane</keyword>